<dbReference type="PANTHER" id="PTHR47371">
    <property type="entry name" value="LIPOTEICHOIC ACID SYNTHASE"/>
    <property type="match status" value="1"/>
</dbReference>
<dbReference type="SUPFAM" id="SSF53649">
    <property type="entry name" value="Alkaline phosphatase-like"/>
    <property type="match status" value="1"/>
</dbReference>
<accession>A0A9D7XTL5</accession>
<comment type="caution">
    <text evidence="8">The sequence shown here is derived from an EMBL/GenBank/DDBJ whole genome shotgun (WGS) entry which is preliminary data.</text>
</comment>
<evidence type="ECO:0000256" key="2">
    <source>
        <dbReference type="ARBA" id="ARBA00022475"/>
    </source>
</evidence>
<keyword evidence="2" id="KW-1003">Cell membrane</keyword>
<dbReference type="PANTHER" id="PTHR47371:SF3">
    <property type="entry name" value="PHOSPHOGLYCEROL TRANSFERASE I"/>
    <property type="match status" value="1"/>
</dbReference>
<gene>
    <name evidence="8" type="ORF">IPP15_15940</name>
</gene>
<dbReference type="Proteomes" id="UP000808337">
    <property type="component" value="Unassembled WGS sequence"/>
</dbReference>
<feature type="transmembrane region" description="Helical" evidence="6">
    <location>
        <begin position="7"/>
        <end position="29"/>
    </location>
</feature>
<protein>
    <submittedName>
        <fullName evidence="8">LTA synthase family protein</fullName>
    </submittedName>
</protein>
<evidence type="ECO:0000256" key="4">
    <source>
        <dbReference type="ARBA" id="ARBA00022989"/>
    </source>
</evidence>
<feature type="domain" description="Sulfatase N-terminal" evidence="7">
    <location>
        <begin position="144"/>
        <end position="416"/>
    </location>
</feature>
<evidence type="ECO:0000256" key="3">
    <source>
        <dbReference type="ARBA" id="ARBA00022692"/>
    </source>
</evidence>
<dbReference type="InterPro" id="IPR017850">
    <property type="entry name" value="Alkaline_phosphatase_core_sf"/>
</dbReference>
<dbReference type="InterPro" id="IPR050448">
    <property type="entry name" value="OpgB/LTA_synthase_biosynth"/>
</dbReference>
<keyword evidence="5 6" id="KW-0472">Membrane</keyword>
<dbReference type="CDD" id="cd16015">
    <property type="entry name" value="LTA_synthase"/>
    <property type="match status" value="1"/>
</dbReference>
<comment type="subcellular location">
    <subcellularLocation>
        <location evidence="1">Cell membrane</location>
        <topology evidence="1">Multi-pass membrane protein</topology>
    </subcellularLocation>
</comment>
<dbReference type="Pfam" id="PF00884">
    <property type="entry name" value="Sulfatase"/>
    <property type="match status" value="1"/>
</dbReference>
<dbReference type="EMBL" id="JADKGY010000027">
    <property type="protein sequence ID" value="MBK9983833.1"/>
    <property type="molecule type" value="Genomic_DNA"/>
</dbReference>
<evidence type="ECO:0000313" key="9">
    <source>
        <dbReference type="Proteomes" id="UP000808337"/>
    </source>
</evidence>
<name>A0A9D7XTL5_9BACT</name>
<dbReference type="GO" id="GO:0005886">
    <property type="term" value="C:plasma membrane"/>
    <property type="evidence" value="ECO:0007669"/>
    <property type="project" value="UniProtKB-SubCell"/>
</dbReference>
<evidence type="ECO:0000256" key="5">
    <source>
        <dbReference type="ARBA" id="ARBA00023136"/>
    </source>
</evidence>
<keyword evidence="3 6" id="KW-0812">Transmembrane</keyword>
<dbReference type="Gene3D" id="3.40.720.10">
    <property type="entry name" value="Alkaline Phosphatase, subunit A"/>
    <property type="match status" value="1"/>
</dbReference>
<evidence type="ECO:0000256" key="1">
    <source>
        <dbReference type="ARBA" id="ARBA00004651"/>
    </source>
</evidence>
<evidence type="ECO:0000256" key="6">
    <source>
        <dbReference type="SAM" id="Phobius"/>
    </source>
</evidence>
<evidence type="ECO:0000313" key="8">
    <source>
        <dbReference type="EMBL" id="MBK9983833.1"/>
    </source>
</evidence>
<sequence length="498" mass="56523">MAHPHEVLTFISTSQLFLLIGFLILYFGFSFGCLKNSYKFFNACQKCIFKNDSDYYAHCHSARDGKRRPQLAPINESSAYFSKTPFYNHVAINPAWYFLHSYFDLKTTKNPYVYMDGAEAEKRNKNLFFKSETPTASILKSVKPNIVIIILESWTADIIRSLGGENNITPNFDTLSKQGLLFTQIYAAGSRTEHGLISVLSGFPPPPLISIISIPSKSEKLKSINNVFADDGYTSSFYYGGESGFVNMKSYLINSGFTTIVDKASFASNQLNSKWGAHDQYVFEKQLLDLKSAQEPFLSVLLTLSSHEPFEVPMETPFDEDHSEPGRFRKAAFYSDHCLGEYFRAAKNEGWYDNTLFILVADHGHRLPKERDFNMPESKRIPLLFFGNVLKENIRGATIDKTSNQNDIAATLLSQLNKNYSDFPSSRDILNPRTKNFAYYTNDNVWGWITPDQKFIYTYATQALSNTGSSSPAAPLNDSIVLDAKAYIQTHYQRYLSF</sequence>
<proteinExistence type="predicted"/>
<dbReference type="InterPro" id="IPR000917">
    <property type="entry name" value="Sulfatase_N"/>
</dbReference>
<dbReference type="AlphaFoldDB" id="A0A9D7XTL5"/>
<reference evidence="8 9" key="1">
    <citation type="submission" date="2020-10" db="EMBL/GenBank/DDBJ databases">
        <title>Connecting structure to function with the recovery of over 1000 high-quality activated sludge metagenome-assembled genomes encoding full-length rRNA genes using long-read sequencing.</title>
        <authorList>
            <person name="Singleton C.M."/>
            <person name="Petriglieri F."/>
            <person name="Kristensen J.M."/>
            <person name="Kirkegaard R.H."/>
            <person name="Michaelsen T.Y."/>
            <person name="Andersen M.H."/>
            <person name="Karst S.M."/>
            <person name="Dueholm M.S."/>
            <person name="Nielsen P.H."/>
            <person name="Albertsen M."/>
        </authorList>
    </citation>
    <scope>NUCLEOTIDE SEQUENCE [LARGE SCALE GENOMIC DNA]</scope>
    <source>
        <strain evidence="8">Ribe_18-Q3-R11-54_MAXAC.273</strain>
    </source>
</reference>
<organism evidence="8 9">
    <name type="scientific">Candidatus Opimibacter skivensis</name>
    <dbReference type="NCBI Taxonomy" id="2982028"/>
    <lineage>
        <taxon>Bacteria</taxon>
        <taxon>Pseudomonadati</taxon>
        <taxon>Bacteroidota</taxon>
        <taxon>Saprospiria</taxon>
        <taxon>Saprospirales</taxon>
        <taxon>Saprospiraceae</taxon>
        <taxon>Candidatus Opimibacter</taxon>
    </lineage>
</organism>
<dbReference type="Gene3D" id="3.30.1120.80">
    <property type="match status" value="1"/>
</dbReference>
<keyword evidence="4 6" id="KW-1133">Transmembrane helix</keyword>
<evidence type="ECO:0000259" key="7">
    <source>
        <dbReference type="Pfam" id="PF00884"/>
    </source>
</evidence>